<dbReference type="OrthoDB" id="19619at2759"/>
<dbReference type="GO" id="GO:0005743">
    <property type="term" value="C:mitochondrial inner membrane"/>
    <property type="evidence" value="ECO:0007669"/>
    <property type="project" value="InterPro"/>
</dbReference>
<keyword evidence="5" id="KW-1185">Reference proteome</keyword>
<dbReference type="InterPro" id="IPR051975">
    <property type="entry name" value="mtLSU_mL45"/>
</dbReference>
<evidence type="ECO:0008006" key="6">
    <source>
        <dbReference type="Google" id="ProtNLM"/>
    </source>
</evidence>
<dbReference type="InterPro" id="IPR024621">
    <property type="entry name" value="Mba1"/>
</dbReference>
<dbReference type="EMBL" id="ML995809">
    <property type="protein sequence ID" value="KAF2773816.1"/>
    <property type="molecule type" value="Genomic_DNA"/>
</dbReference>
<dbReference type="PANTHER" id="PTHR28554:SF1">
    <property type="entry name" value="LARGE RIBOSOMAL SUBUNIT PROTEIN ML45"/>
    <property type="match status" value="1"/>
</dbReference>
<proteinExistence type="predicted"/>
<dbReference type="Proteomes" id="UP000799436">
    <property type="component" value="Unassembled WGS sequence"/>
</dbReference>
<keyword evidence="2" id="KW-0809">Transit peptide</keyword>
<dbReference type="AlphaFoldDB" id="A0A6G1LLS6"/>
<evidence type="ECO:0000256" key="1">
    <source>
        <dbReference type="ARBA" id="ARBA00004173"/>
    </source>
</evidence>
<dbReference type="PANTHER" id="PTHR28554">
    <property type="entry name" value="39S RIBOSOMAL PROTEIN L45, MITOCHONDRIAL"/>
    <property type="match status" value="1"/>
</dbReference>
<evidence type="ECO:0000313" key="4">
    <source>
        <dbReference type="EMBL" id="KAF2773816.1"/>
    </source>
</evidence>
<dbReference type="Pfam" id="PF07961">
    <property type="entry name" value="MBA1"/>
    <property type="match status" value="1"/>
</dbReference>
<keyword evidence="3" id="KW-0496">Mitochondrion</keyword>
<name>A0A6G1LLS6_9PEZI</name>
<protein>
    <recommendedName>
        <fullName evidence="6">Tim44-like domain-containing protein</fullName>
    </recommendedName>
</protein>
<dbReference type="GO" id="GO:0032979">
    <property type="term" value="P:protein insertion into mitochondrial inner membrane from matrix"/>
    <property type="evidence" value="ECO:0007669"/>
    <property type="project" value="InterPro"/>
</dbReference>
<evidence type="ECO:0000313" key="5">
    <source>
        <dbReference type="Proteomes" id="UP000799436"/>
    </source>
</evidence>
<reference evidence="4" key="1">
    <citation type="journal article" date="2020" name="Stud. Mycol.">
        <title>101 Dothideomycetes genomes: a test case for predicting lifestyles and emergence of pathogens.</title>
        <authorList>
            <person name="Haridas S."/>
            <person name="Albert R."/>
            <person name="Binder M."/>
            <person name="Bloem J."/>
            <person name="Labutti K."/>
            <person name="Salamov A."/>
            <person name="Andreopoulos B."/>
            <person name="Baker S."/>
            <person name="Barry K."/>
            <person name="Bills G."/>
            <person name="Bluhm B."/>
            <person name="Cannon C."/>
            <person name="Castanera R."/>
            <person name="Culley D."/>
            <person name="Daum C."/>
            <person name="Ezra D."/>
            <person name="Gonzalez J."/>
            <person name="Henrissat B."/>
            <person name="Kuo A."/>
            <person name="Liang C."/>
            <person name="Lipzen A."/>
            <person name="Lutzoni F."/>
            <person name="Magnuson J."/>
            <person name="Mondo S."/>
            <person name="Nolan M."/>
            <person name="Ohm R."/>
            <person name="Pangilinan J."/>
            <person name="Park H.-J."/>
            <person name="Ramirez L."/>
            <person name="Alfaro M."/>
            <person name="Sun H."/>
            <person name="Tritt A."/>
            <person name="Yoshinaga Y."/>
            <person name="Zwiers L.-H."/>
            <person name="Turgeon B."/>
            <person name="Goodwin S."/>
            <person name="Spatafora J."/>
            <person name="Crous P."/>
            <person name="Grigoriev I."/>
        </authorList>
    </citation>
    <scope>NUCLEOTIDE SEQUENCE</scope>
    <source>
        <strain evidence="4">CBS 116005</strain>
    </source>
</reference>
<evidence type="ECO:0000256" key="3">
    <source>
        <dbReference type="ARBA" id="ARBA00023128"/>
    </source>
</evidence>
<evidence type="ECO:0000256" key="2">
    <source>
        <dbReference type="ARBA" id="ARBA00022946"/>
    </source>
</evidence>
<accession>A0A6G1LLS6</accession>
<organism evidence="4 5">
    <name type="scientific">Teratosphaeria nubilosa</name>
    <dbReference type="NCBI Taxonomy" id="161662"/>
    <lineage>
        <taxon>Eukaryota</taxon>
        <taxon>Fungi</taxon>
        <taxon>Dikarya</taxon>
        <taxon>Ascomycota</taxon>
        <taxon>Pezizomycotina</taxon>
        <taxon>Dothideomycetes</taxon>
        <taxon>Dothideomycetidae</taxon>
        <taxon>Mycosphaerellales</taxon>
        <taxon>Teratosphaeriaceae</taxon>
        <taxon>Teratosphaeria</taxon>
    </lineage>
</organism>
<sequence length="274" mass="31243">MAPSIAVKMKEQQKKALAGGELPDDVGLLPQTMVMPSSSKRPSWFKDGGNRWRMEKARIKTRFYEFASAMAYRWFMVRPRPSLDYFKTTTIAKELHSEIYKHFAAGNLAPVEHKLVDGMKSSLRGRLAQRAPNMSLKWTLHNYLSKPKLMSYKAVLFPGHKGQSSSEANAVIQAVVRIHSQQSLQHVKKISMRDARNRTTTREVITDASGAELNEAEMKPRMKDAVEYVVIQRSLRQSKECPWTMWGTTEELTMDRLKKDEKQSEKEALGQLAG</sequence>
<gene>
    <name evidence="4" type="ORF">EJ03DRAFT_323191</name>
</gene>
<comment type="subcellular location">
    <subcellularLocation>
        <location evidence="1">Mitochondrion</location>
    </subcellularLocation>
</comment>
<dbReference type="Gene3D" id="3.10.450.240">
    <property type="match status" value="1"/>
</dbReference>